<dbReference type="OrthoDB" id="271351at2"/>
<dbReference type="AlphaFoldDB" id="A0A5C6AUY5"/>
<evidence type="ECO:0008006" key="4">
    <source>
        <dbReference type="Google" id="ProtNLM"/>
    </source>
</evidence>
<dbReference type="Proteomes" id="UP000320176">
    <property type="component" value="Unassembled WGS sequence"/>
</dbReference>
<comment type="caution">
    <text evidence="2">The sequence shown here is derived from an EMBL/GenBank/DDBJ whole genome shotgun (WGS) entry which is preliminary data.</text>
</comment>
<keyword evidence="3" id="KW-1185">Reference proteome</keyword>
<name>A0A5C6AUY5_9BACT</name>
<accession>A0A5C6AUY5</accession>
<proteinExistence type="predicted"/>
<dbReference type="EMBL" id="SJPN01000004">
    <property type="protein sequence ID" value="TWU02842.1"/>
    <property type="molecule type" value="Genomic_DNA"/>
</dbReference>
<evidence type="ECO:0000313" key="2">
    <source>
        <dbReference type="EMBL" id="TWU02842.1"/>
    </source>
</evidence>
<dbReference type="RefSeq" id="WP_146521094.1">
    <property type="nucleotide sequence ID" value="NZ_CP151726.1"/>
</dbReference>
<keyword evidence="1" id="KW-0732">Signal</keyword>
<evidence type="ECO:0000313" key="3">
    <source>
        <dbReference type="Proteomes" id="UP000320176"/>
    </source>
</evidence>
<feature type="chain" id="PRO_5022715935" description="HEAT repeat protein" evidence="1">
    <location>
        <begin position="25"/>
        <end position="301"/>
    </location>
</feature>
<gene>
    <name evidence="2" type="ORF">Pla52n_39020</name>
</gene>
<reference evidence="2 3" key="1">
    <citation type="submission" date="2019-02" db="EMBL/GenBank/DDBJ databases">
        <title>Deep-cultivation of Planctomycetes and their phenomic and genomic characterization uncovers novel biology.</title>
        <authorList>
            <person name="Wiegand S."/>
            <person name="Jogler M."/>
            <person name="Boedeker C."/>
            <person name="Pinto D."/>
            <person name="Vollmers J."/>
            <person name="Rivas-Marin E."/>
            <person name="Kohn T."/>
            <person name="Peeters S.H."/>
            <person name="Heuer A."/>
            <person name="Rast P."/>
            <person name="Oberbeckmann S."/>
            <person name="Bunk B."/>
            <person name="Jeske O."/>
            <person name="Meyerdierks A."/>
            <person name="Storesund J.E."/>
            <person name="Kallscheuer N."/>
            <person name="Luecker S."/>
            <person name="Lage O.M."/>
            <person name="Pohl T."/>
            <person name="Merkel B.J."/>
            <person name="Hornburger P."/>
            <person name="Mueller R.-W."/>
            <person name="Bruemmer F."/>
            <person name="Labrenz M."/>
            <person name="Spormann A.M."/>
            <person name="Op Den Camp H."/>
            <person name="Overmann J."/>
            <person name="Amann R."/>
            <person name="Jetten M.S.M."/>
            <person name="Mascher T."/>
            <person name="Medema M.H."/>
            <person name="Devos D.P."/>
            <person name="Kaster A.-K."/>
            <person name="Ovreas L."/>
            <person name="Rohde M."/>
            <person name="Galperin M.Y."/>
            <person name="Jogler C."/>
        </authorList>
    </citation>
    <scope>NUCLEOTIDE SEQUENCE [LARGE SCALE GENOMIC DNA]</scope>
    <source>
        <strain evidence="2 3">Pla52n</strain>
    </source>
</reference>
<evidence type="ECO:0000256" key="1">
    <source>
        <dbReference type="SAM" id="SignalP"/>
    </source>
</evidence>
<protein>
    <recommendedName>
        <fullName evidence="4">HEAT repeat protein</fullName>
    </recommendedName>
</protein>
<sequence precursor="true">MKLAQLSLIFATVFTFCLGSMVHAEDKRAEAKQSQQIDKWVEQLGHERLTERIKAEKQLIAAGKEAIPALAKAALAGNRATIEKSIDVLGKLAQSKDDKTREAARITLQMLSESDQPSTADRAKLALNTKEADGIKPFEGWDKPGNQFAGGGNMNRSVSMSNINGMRTISVKEGPLETTIQELRGGKILAQVTGGEKPVELIANNAEDLKKQLPEAAALYEQYASGNQGLGTQFPGFGFGNIAGGQQAAQTNINMQGGGINGNGASTEILKQQLTELKQRMGGNPLMQQMLDQQIRALNAN</sequence>
<feature type="signal peptide" evidence="1">
    <location>
        <begin position="1"/>
        <end position="24"/>
    </location>
</feature>
<organism evidence="2 3">
    <name type="scientific">Stieleria varia</name>
    <dbReference type="NCBI Taxonomy" id="2528005"/>
    <lineage>
        <taxon>Bacteria</taxon>
        <taxon>Pseudomonadati</taxon>
        <taxon>Planctomycetota</taxon>
        <taxon>Planctomycetia</taxon>
        <taxon>Pirellulales</taxon>
        <taxon>Pirellulaceae</taxon>
        <taxon>Stieleria</taxon>
    </lineage>
</organism>